<dbReference type="Proteomes" id="UP001049176">
    <property type="component" value="Chromosome 5"/>
</dbReference>
<sequence>MTTTVHDIAAKGFGKGNELYDRARPSYQPEPLAHIQTVVRGDPPYNVVEIGAGSGIFTRALLSHSDWSKNIETLKAIEPSLGMRAVFSQTVTDDRVSLQEGTFDTTGIQDGWADIITIAQAFHWCPDYGRASIEFARILKPNGVVAFIWNLEDRDAAEWVAQLRNRIEQHENGSPQFRLGLWRKAFDTASYQRHFEAPEEKTWKYSLPTTVELVLDRACSKSYIAVLSEEEKAKLIQDLRNILEEGRGKKWMDKDKMLFEYPYSTLVVISRKKGDNQNL</sequence>
<comment type="caution">
    <text evidence="5">The sequence shown here is derived from an EMBL/GenBank/DDBJ whole genome shotgun (WGS) entry which is preliminary data.</text>
</comment>
<evidence type="ECO:0000256" key="2">
    <source>
        <dbReference type="ARBA" id="ARBA00022603"/>
    </source>
</evidence>
<proteinExistence type="inferred from homology"/>
<keyword evidence="3" id="KW-0808">Transferase</keyword>
<dbReference type="PANTHER" id="PTHR44942:SF4">
    <property type="entry name" value="METHYLTRANSFERASE TYPE 11 DOMAIN-CONTAINING PROTEIN"/>
    <property type="match status" value="1"/>
</dbReference>
<dbReference type="SUPFAM" id="SSF53335">
    <property type="entry name" value="S-adenosyl-L-methionine-dependent methyltransferases"/>
    <property type="match status" value="1"/>
</dbReference>
<dbReference type="RefSeq" id="XP_043008974.1">
    <property type="nucleotide sequence ID" value="XM_043153689.1"/>
</dbReference>
<evidence type="ECO:0000313" key="5">
    <source>
        <dbReference type="EMBL" id="KAG7092504.1"/>
    </source>
</evidence>
<dbReference type="Gene3D" id="3.40.50.150">
    <property type="entry name" value="Vaccinia Virus protein VP39"/>
    <property type="match status" value="1"/>
</dbReference>
<keyword evidence="6" id="KW-1185">Reference proteome</keyword>
<gene>
    <name evidence="5" type="ORF">E1B28_008855</name>
</gene>
<evidence type="ECO:0000313" key="6">
    <source>
        <dbReference type="Proteomes" id="UP001049176"/>
    </source>
</evidence>
<dbReference type="GO" id="GO:0008757">
    <property type="term" value="F:S-adenosylmethionine-dependent methyltransferase activity"/>
    <property type="evidence" value="ECO:0007669"/>
    <property type="project" value="InterPro"/>
</dbReference>
<evidence type="ECO:0000256" key="3">
    <source>
        <dbReference type="ARBA" id="ARBA00022679"/>
    </source>
</evidence>
<feature type="domain" description="Methyltransferase type 11" evidence="4">
    <location>
        <begin position="48"/>
        <end position="147"/>
    </location>
</feature>
<dbReference type="InterPro" id="IPR029063">
    <property type="entry name" value="SAM-dependent_MTases_sf"/>
</dbReference>
<dbReference type="EMBL" id="CM032185">
    <property type="protein sequence ID" value="KAG7092504.1"/>
    <property type="molecule type" value="Genomic_DNA"/>
</dbReference>
<dbReference type="InterPro" id="IPR051052">
    <property type="entry name" value="Diverse_substrate_MTase"/>
</dbReference>
<reference evidence="5" key="1">
    <citation type="journal article" date="2021" name="Genome Biol. Evol.">
        <title>The assembled and annotated genome of the fairy-ring fungus Marasmius oreades.</title>
        <authorList>
            <person name="Hiltunen M."/>
            <person name="Ament-Velasquez S.L."/>
            <person name="Johannesson H."/>
        </authorList>
    </citation>
    <scope>NUCLEOTIDE SEQUENCE</scope>
    <source>
        <strain evidence="5">03SP1</strain>
    </source>
</reference>
<organism evidence="5 6">
    <name type="scientific">Marasmius oreades</name>
    <name type="common">fairy-ring Marasmius</name>
    <dbReference type="NCBI Taxonomy" id="181124"/>
    <lineage>
        <taxon>Eukaryota</taxon>
        <taxon>Fungi</taxon>
        <taxon>Dikarya</taxon>
        <taxon>Basidiomycota</taxon>
        <taxon>Agaricomycotina</taxon>
        <taxon>Agaricomycetes</taxon>
        <taxon>Agaricomycetidae</taxon>
        <taxon>Agaricales</taxon>
        <taxon>Marasmiineae</taxon>
        <taxon>Marasmiaceae</taxon>
        <taxon>Marasmius</taxon>
    </lineage>
</organism>
<dbReference type="OrthoDB" id="66144at2759"/>
<keyword evidence="2" id="KW-0489">Methyltransferase</keyword>
<dbReference type="GO" id="GO:0032259">
    <property type="term" value="P:methylation"/>
    <property type="evidence" value="ECO:0007669"/>
    <property type="project" value="UniProtKB-KW"/>
</dbReference>
<dbReference type="GeneID" id="66077931"/>
<protein>
    <recommendedName>
        <fullName evidence="4">Methyltransferase type 11 domain-containing protein</fullName>
    </recommendedName>
</protein>
<evidence type="ECO:0000256" key="1">
    <source>
        <dbReference type="ARBA" id="ARBA00008361"/>
    </source>
</evidence>
<evidence type="ECO:0000259" key="4">
    <source>
        <dbReference type="Pfam" id="PF08241"/>
    </source>
</evidence>
<dbReference type="Pfam" id="PF08241">
    <property type="entry name" value="Methyltransf_11"/>
    <property type="match status" value="1"/>
</dbReference>
<accession>A0A9P7RZA9</accession>
<dbReference type="PANTHER" id="PTHR44942">
    <property type="entry name" value="METHYLTRANSF_11 DOMAIN-CONTAINING PROTEIN"/>
    <property type="match status" value="1"/>
</dbReference>
<dbReference type="KEGG" id="more:E1B28_008855"/>
<dbReference type="AlphaFoldDB" id="A0A9P7RZA9"/>
<name>A0A9P7RZA9_9AGAR</name>
<dbReference type="InterPro" id="IPR013216">
    <property type="entry name" value="Methyltransf_11"/>
</dbReference>
<comment type="similarity">
    <text evidence="1">Belongs to the methyltransferase superfamily.</text>
</comment>
<dbReference type="CDD" id="cd02440">
    <property type="entry name" value="AdoMet_MTases"/>
    <property type="match status" value="1"/>
</dbReference>